<accession>A0A1I0FSX0</accession>
<reference evidence="2 3" key="1">
    <citation type="submission" date="2016-10" db="EMBL/GenBank/DDBJ databases">
        <authorList>
            <person name="de Groot N.N."/>
        </authorList>
    </citation>
    <scope>NUCLEOTIDE SEQUENCE [LARGE SCALE GENOMIC DNA]</scope>
    <source>
        <strain evidence="2 3">DSM 18979</strain>
    </source>
</reference>
<name>A0A1I0FSX0_9FIRM</name>
<proteinExistence type="predicted"/>
<feature type="transmembrane region" description="Helical" evidence="1">
    <location>
        <begin position="15"/>
        <end position="32"/>
    </location>
</feature>
<dbReference type="AlphaFoldDB" id="A0A1I0FSX0"/>
<dbReference type="EMBL" id="FOHU01000016">
    <property type="protein sequence ID" value="SET61426.1"/>
    <property type="molecule type" value="Genomic_DNA"/>
</dbReference>
<protein>
    <submittedName>
        <fullName evidence="2">Uncharacterized protein</fullName>
    </submittedName>
</protein>
<evidence type="ECO:0000313" key="2">
    <source>
        <dbReference type="EMBL" id="SET61426.1"/>
    </source>
</evidence>
<dbReference type="RefSeq" id="WP_090445714.1">
    <property type="nucleotide sequence ID" value="NZ_FOHU01000016.1"/>
</dbReference>
<evidence type="ECO:0000256" key="1">
    <source>
        <dbReference type="SAM" id="Phobius"/>
    </source>
</evidence>
<keyword evidence="1" id="KW-0812">Transmembrane</keyword>
<sequence>MKIVEIINQFIPEKLLYAGLILGVVGLFIIGLKYGDFTIIVGTVAALIAMFKYGVWISQKKN</sequence>
<keyword evidence="3" id="KW-1185">Reference proteome</keyword>
<keyword evidence="1" id="KW-0472">Membrane</keyword>
<dbReference type="STRING" id="426128.SAMN05660297_02931"/>
<dbReference type="Proteomes" id="UP000199568">
    <property type="component" value="Unassembled WGS sequence"/>
</dbReference>
<evidence type="ECO:0000313" key="3">
    <source>
        <dbReference type="Proteomes" id="UP000199568"/>
    </source>
</evidence>
<feature type="transmembrane region" description="Helical" evidence="1">
    <location>
        <begin position="38"/>
        <end position="57"/>
    </location>
</feature>
<keyword evidence="1" id="KW-1133">Transmembrane helix</keyword>
<organism evidence="2 3">
    <name type="scientific">Natronincola peptidivorans</name>
    <dbReference type="NCBI Taxonomy" id="426128"/>
    <lineage>
        <taxon>Bacteria</taxon>
        <taxon>Bacillati</taxon>
        <taxon>Bacillota</taxon>
        <taxon>Clostridia</taxon>
        <taxon>Peptostreptococcales</taxon>
        <taxon>Natronincolaceae</taxon>
        <taxon>Natronincola</taxon>
    </lineage>
</organism>
<gene>
    <name evidence="2" type="ORF">SAMN05660297_02931</name>
</gene>